<dbReference type="Proteomes" id="UP001596223">
    <property type="component" value="Unassembled WGS sequence"/>
</dbReference>
<dbReference type="RefSeq" id="WP_378608567.1">
    <property type="nucleotide sequence ID" value="NZ_JBHSQN010000014.1"/>
</dbReference>
<reference evidence="3" key="1">
    <citation type="journal article" date="2019" name="Int. J. Syst. Evol. Microbiol.">
        <title>The Global Catalogue of Microorganisms (GCM) 10K type strain sequencing project: providing services to taxonomists for standard genome sequencing and annotation.</title>
        <authorList>
            <consortium name="The Broad Institute Genomics Platform"/>
            <consortium name="The Broad Institute Genome Sequencing Center for Infectious Disease"/>
            <person name="Wu L."/>
            <person name="Ma J."/>
        </authorList>
    </citation>
    <scope>NUCLEOTIDE SEQUENCE [LARGE SCALE GENOMIC DNA]</scope>
    <source>
        <strain evidence="3">CCUG 36956</strain>
    </source>
</reference>
<evidence type="ECO:0000313" key="3">
    <source>
        <dbReference type="Proteomes" id="UP001596223"/>
    </source>
</evidence>
<feature type="transmembrane region" description="Helical" evidence="1">
    <location>
        <begin position="74"/>
        <end position="93"/>
    </location>
</feature>
<feature type="transmembrane region" description="Helical" evidence="1">
    <location>
        <begin position="108"/>
        <end position="126"/>
    </location>
</feature>
<sequence>MPKLRDVVDAATAFTGAIVAGMALFLPFTFSTADSIGSPYRVTSLVNSVPRAAALGLIVAACVAVMVRPLSRPGLVWLTATCGSAVLTINYFIGRNVTSADILTTQNYIDALSGGFVFGALGICSLRQRWPAVGFALGTVLVFVYGEVVAVFSANVATANKVVHTPAWMVVLATILLIVNTVRHRHGIMLPTGGRQPADLPISPIVGATVLSLTALLATEWLSNEFDGQKANVWEIALAVLASVGAAFLAAILLPGRDGAGVLIAIAVAAAADALGDAQSLGWAIVLVAVLATTGILVGLARPAPWLVLLGAGVISVYSIFAAGLEWMSSWVIGVAMISYLAGFGFGSVRVTYLPSAILALGALYLPSILWAIPTALRTWPVGGPDANAATPGRTALAITAATAVALLLLYRIRPAATARRRPVSAPDT</sequence>
<keyword evidence="1" id="KW-0812">Transmembrane</keyword>
<feature type="transmembrane region" description="Helical" evidence="1">
    <location>
        <begin position="234"/>
        <end position="254"/>
    </location>
</feature>
<feature type="transmembrane region" description="Helical" evidence="1">
    <location>
        <begin position="356"/>
        <end position="373"/>
    </location>
</feature>
<feature type="transmembrane region" description="Helical" evidence="1">
    <location>
        <begin position="7"/>
        <end position="28"/>
    </location>
</feature>
<evidence type="ECO:0000256" key="1">
    <source>
        <dbReference type="SAM" id="Phobius"/>
    </source>
</evidence>
<name>A0ABW1JVN9_9NOCA</name>
<protein>
    <recommendedName>
        <fullName evidence="4">FUSC family protein</fullName>
    </recommendedName>
</protein>
<feature type="transmembrane region" description="Helical" evidence="1">
    <location>
        <begin position="48"/>
        <end position="67"/>
    </location>
</feature>
<organism evidence="2 3">
    <name type="scientific">Nocardia lasii</name>
    <dbReference type="NCBI Taxonomy" id="1616107"/>
    <lineage>
        <taxon>Bacteria</taxon>
        <taxon>Bacillati</taxon>
        <taxon>Actinomycetota</taxon>
        <taxon>Actinomycetes</taxon>
        <taxon>Mycobacteriales</taxon>
        <taxon>Nocardiaceae</taxon>
        <taxon>Nocardia</taxon>
    </lineage>
</organism>
<feature type="transmembrane region" description="Helical" evidence="1">
    <location>
        <begin position="331"/>
        <end position="349"/>
    </location>
</feature>
<feature type="transmembrane region" description="Helical" evidence="1">
    <location>
        <begin position="259"/>
        <end position="275"/>
    </location>
</feature>
<feature type="transmembrane region" description="Helical" evidence="1">
    <location>
        <begin position="166"/>
        <end position="182"/>
    </location>
</feature>
<keyword evidence="3" id="KW-1185">Reference proteome</keyword>
<proteinExistence type="predicted"/>
<evidence type="ECO:0008006" key="4">
    <source>
        <dbReference type="Google" id="ProtNLM"/>
    </source>
</evidence>
<feature type="transmembrane region" description="Helical" evidence="1">
    <location>
        <begin position="393"/>
        <end position="413"/>
    </location>
</feature>
<feature type="transmembrane region" description="Helical" evidence="1">
    <location>
        <begin position="307"/>
        <end position="325"/>
    </location>
</feature>
<accession>A0ABW1JVN9</accession>
<feature type="transmembrane region" description="Helical" evidence="1">
    <location>
        <begin position="281"/>
        <end position="300"/>
    </location>
</feature>
<comment type="caution">
    <text evidence="2">The sequence shown here is derived from an EMBL/GenBank/DDBJ whole genome shotgun (WGS) entry which is preliminary data.</text>
</comment>
<keyword evidence="1" id="KW-1133">Transmembrane helix</keyword>
<dbReference type="EMBL" id="JBHSQN010000014">
    <property type="protein sequence ID" value="MFC6013532.1"/>
    <property type="molecule type" value="Genomic_DNA"/>
</dbReference>
<feature type="transmembrane region" description="Helical" evidence="1">
    <location>
        <begin position="202"/>
        <end position="222"/>
    </location>
</feature>
<evidence type="ECO:0000313" key="2">
    <source>
        <dbReference type="EMBL" id="MFC6013532.1"/>
    </source>
</evidence>
<gene>
    <name evidence="2" type="ORF">ACFP3H_20955</name>
</gene>
<keyword evidence="1" id="KW-0472">Membrane</keyword>
<feature type="transmembrane region" description="Helical" evidence="1">
    <location>
        <begin position="133"/>
        <end position="154"/>
    </location>
</feature>